<name>A0A9N9QBB2_9HELO</name>
<keyword evidence="1" id="KW-0175">Coiled coil</keyword>
<protein>
    <submittedName>
        <fullName evidence="4">Uncharacterized protein</fullName>
    </submittedName>
</protein>
<evidence type="ECO:0000256" key="1">
    <source>
        <dbReference type="SAM" id="Coils"/>
    </source>
</evidence>
<dbReference type="OrthoDB" id="10042665at2759"/>
<feature type="compositionally biased region" description="Basic and acidic residues" evidence="2">
    <location>
        <begin position="307"/>
        <end position="325"/>
    </location>
</feature>
<feature type="region of interest" description="Disordered" evidence="2">
    <location>
        <begin position="1"/>
        <end position="99"/>
    </location>
</feature>
<evidence type="ECO:0000256" key="3">
    <source>
        <dbReference type="SAM" id="Phobius"/>
    </source>
</evidence>
<reference evidence="4" key="1">
    <citation type="submission" date="2021-07" db="EMBL/GenBank/DDBJ databases">
        <authorList>
            <person name="Durling M."/>
        </authorList>
    </citation>
    <scope>NUCLEOTIDE SEQUENCE</scope>
</reference>
<feature type="region of interest" description="Disordered" evidence="2">
    <location>
        <begin position="303"/>
        <end position="334"/>
    </location>
</feature>
<comment type="caution">
    <text evidence="4">The sequence shown here is derived from an EMBL/GenBank/DDBJ whole genome shotgun (WGS) entry which is preliminary data.</text>
</comment>
<feature type="transmembrane region" description="Helical" evidence="3">
    <location>
        <begin position="242"/>
        <end position="266"/>
    </location>
</feature>
<evidence type="ECO:0000313" key="5">
    <source>
        <dbReference type="Proteomes" id="UP000701801"/>
    </source>
</evidence>
<organism evidence="4 5">
    <name type="scientific">Hymenoscyphus albidus</name>
    <dbReference type="NCBI Taxonomy" id="595503"/>
    <lineage>
        <taxon>Eukaryota</taxon>
        <taxon>Fungi</taxon>
        <taxon>Dikarya</taxon>
        <taxon>Ascomycota</taxon>
        <taxon>Pezizomycotina</taxon>
        <taxon>Leotiomycetes</taxon>
        <taxon>Helotiales</taxon>
        <taxon>Helotiaceae</taxon>
        <taxon>Hymenoscyphus</taxon>
    </lineage>
</organism>
<sequence>MASSEDTNTQMDPSASIEPLTRQNVIPSSELPIATSNINKERDGIKASSEAAIDEVTDNTECKSSKQESPADDTYENESVVSHDDDRENSNSDDSLESLYSYNDSVDSNVAFRRMRQHRHHVKITEKRIKSLEKRLALVENKPPKAIPLPPRPKSPMDPVSIPTMRFLNWYEFKDLRNNFMGASRSPRPAIEVLIGPSVLFHEEQKPTVFLAKEESYVSRSEESILPFETIPERIRINSRQILVFLRTTIGGAFLNFALGSSVVVLRPYKPLIYHECDLRDAKDKLEAKLAIPHDSSDINTAIASRVDGKHRGNEDQDSDSRLTNEDLPVFENPGQKPQITELRLIHSNQNTRWNACSI</sequence>
<feature type="compositionally biased region" description="Polar residues" evidence="2">
    <location>
        <begin position="1"/>
        <end position="13"/>
    </location>
</feature>
<feature type="compositionally biased region" description="Basic and acidic residues" evidence="2">
    <location>
        <begin position="81"/>
        <end position="90"/>
    </location>
</feature>
<keyword evidence="5" id="KW-1185">Reference proteome</keyword>
<feature type="coiled-coil region" evidence="1">
    <location>
        <begin position="115"/>
        <end position="142"/>
    </location>
</feature>
<keyword evidence="3" id="KW-0812">Transmembrane</keyword>
<accession>A0A9N9QBB2</accession>
<evidence type="ECO:0000313" key="4">
    <source>
        <dbReference type="EMBL" id="CAG8981061.1"/>
    </source>
</evidence>
<proteinExistence type="predicted"/>
<gene>
    <name evidence="4" type="ORF">HYALB_00008215</name>
</gene>
<keyword evidence="3" id="KW-0472">Membrane</keyword>
<dbReference type="AlphaFoldDB" id="A0A9N9QBB2"/>
<dbReference type="EMBL" id="CAJVRM010000440">
    <property type="protein sequence ID" value="CAG8981061.1"/>
    <property type="molecule type" value="Genomic_DNA"/>
</dbReference>
<dbReference type="Proteomes" id="UP000701801">
    <property type="component" value="Unassembled WGS sequence"/>
</dbReference>
<keyword evidence="3" id="KW-1133">Transmembrane helix</keyword>
<evidence type="ECO:0000256" key="2">
    <source>
        <dbReference type="SAM" id="MobiDB-lite"/>
    </source>
</evidence>